<reference evidence="4" key="1">
    <citation type="journal article" date="2019" name="Int. J. Syst. Evol. Microbiol.">
        <title>The Global Catalogue of Microorganisms (GCM) 10K type strain sequencing project: providing services to taxonomists for standard genome sequencing and annotation.</title>
        <authorList>
            <consortium name="The Broad Institute Genomics Platform"/>
            <consortium name="The Broad Institute Genome Sequencing Center for Infectious Disease"/>
            <person name="Wu L."/>
            <person name="Ma J."/>
        </authorList>
    </citation>
    <scope>NUCLEOTIDE SEQUENCE [LARGE SCALE GENOMIC DNA]</scope>
    <source>
        <strain evidence="4">CCUG 60214</strain>
    </source>
</reference>
<gene>
    <name evidence="3" type="ORF">ACFQ3T_23485</name>
</gene>
<feature type="compositionally biased region" description="Low complexity" evidence="1">
    <location>
        <begin position="45"/>
        <end position="54"/>
    </location>
</feature>
<dbReference type="Proteomes" id="UP001597168">
    <property type="component" value="Unassembled WGS sequence"/>
</dbReference>
<keyword evidence="2" id="KW-1133">Transmembrane helix</keyword>
<feature type="transmembrane region" description="Helical" evidence="2">
    <location>
        <begin position="12"/>
        <end position="33"/>
    </location>
</feature>
<protein>
    <submittedName>
        <fullName evidence="3">Uncharacterized protein</fullName>
    </submittedName>
</protein>
<evidence type="ECO:0000256" key="2">
    <source>
        <dbReference type="SAM" id="Phobius"/>
    </source>
</evidence>
<proteinExistence type="predicted"/>
<evidence type="ECO:0000313" key="3">
    <source>
        <dbReference type="EMBL" id="MFD1150107.1"/>
    </source>
</evidence>
<organism evidence="3 4">
    <name type="scientific">Saccharothrix hoggarensis</name>
    <dbReference type="NCBI Taxonomy" id="913853"/>
    <lineage>
        <taxon>Bacteria</taxon>
        <taxon>Bacillati</taxon>
        <taxon>Actinomycetota</taxon>
        <taxon>Actinomycetes</taxon>
        <taxon>Pseudonocardiales</taxon>
        <taxon>Pseudonocardiaceae</taxon>
        <taxon>Saccharothrix</taxon>
    </lineage>
</organism>
<dbReference type="RefSeq" id="WP_380725901.1">
    <property type="nucleotide sequence ID" value="NZ_JBHTLK010000139.1"/>
</dbReference>
<keyword evidence="4" id="KW-1185">Reference proteome</keyword>
<accession>A0ABW3QZ76</accession>
<keyword evidence="2" id="KW-0812">Transmembrane</keyword>
<name>A0ABW3QZ76_9PSEU</name>
<comment type="caution">
    <text evidence="3">The sequence shown here is derived from an EMBL/GenBank/DDBJ whole genome shotgun (WGS) entry which is preliminary data.</text>
</comment>
<keyword evidence="2" id="KW-0472">Membrane</keyword>
<evidence type="ECO:0000256" key="1">
    <source>
        <dbReference type="SAM" id="MobiDB-lite"/>
    </source>
</evidence>
<dbReference type="EMBL" id="JBHTLK010000139">
    <property type="protein sequence ID" value="MFD1150107.1"/>
    <property type="molecule type" value="Genomic_DNA"/>
</dbReference>
<evidence type="ECO:0000313" key="4">
    <source>
        <dbReference type="Proteomes" id="UP001597168"/>
    </source>
</evidence>
<feature type="region of interest" description="Disordered" evidence="1">
    <location>
        <begin position="38"/>
        <end position="62"/>
    </location>
</feature>
<sequence>MEGPWTRAGAVAGLGALVVGAMALVVAILAWLLPRQPAAPPPATSQPATSPRPAGSQSDDKRLDVKVAPSSYDVAASWWQPDGPGYESRRDLPETEGVTHAHAYGNSVGSFVYRVTLGEFEGGQVELSARLSADTQYQTDSEDQRTDVTVIVNGTRLPSRRVMPDDGSGAHYRWRFDASALRRGENTIEFAVERGAEFANGLAIYGGAIADGEVDEHITLRGE</sequence>